<evidence type="ECO:0000256" key="2">
    <source>
        <dbReference type="ARBA" id="ARBA00022475"/>
    </source>
</evidence>
<evidence type="ECO:0000256" key="4">
    <source>
        <dbReference type="ARBA" id="ARBA00022679"/>
    </source>
</evidence>
<feature type="transmembrane region" description="Helical" evidence="8">
    <location>
        <begin position="306"/>
        <end position="325"/>
    </location>
</feature>
<dbReference type="GO" id="GO:0016763">
    <property type="term" value="F:pentosyltransferase activity"/>
    <property type="evidence" value="ECO:0007669"/>
    <property type="project" value="TreeGrafter"/>
</dbReference>
<gene>
    <name evidence="10" type="ORF">A2955_04025</name>
</gene>
<feature type="transmembrane region" description="Helical" evidence="8">
    <location>
        <begin position="125"/>
        <end position="144"/>
    </location>
</feature>
<keyword evidence="7 8" id="KW-0472">Membrane</keyword>
<evidence type="ECO:0000256" key="3">
    <source>
        <dbReference type="ARBA" id="ARBA00022676"/>
    </source>
</evidence>
<evidence type="ECO:0000259" key="9">
    <source>
        <dbReference type="Pfam" id="PF13231"/>
    </source>
</evidence>
<comment type="subcellular location">
    <subcellularLocation>
        <location evidence="1">Cell membrane</location>
        <topology evidence="1">Multi-pass membrane protein</topology>
    </subcellularLocation>
</comment>
<feature type="transmembrane region" description="Helical" evidence="8">
    <location>
        <begin position="218"/>
        <end position="243"/>
    </location>
</feature>
<evidence type="ECO:0000256" key="5">
    <source>
        <dbReference type="ARBA" id="ARBA00022692"/>
    </source>
</evidence>
<feature type="transmembrane region" description="Helical" evidence="8">
    <location>
        <begin position="332"/>
        <end position="349"/>
    </location>
</feature>
<sequence length="558" mass="65079">MQIHKVEKLIQIVGIVAIFIFGLFLYFYKLDKVPSGFYIDEALPGYNAYSLLKTGKDEYGKYFPTALRFYGSYNPPLYTYLTIPSIYLFGLNVFAVRVPSVVFGLLSSLVIYILLKQSGMIKNKWVLLTGLFLFIICPWNILYSRVGYEVSLGFLLLSIGVLTFWLGLKKGQWLIISFLMFSLSTYAAYAERFLAPLLILVTLIFFRKEFFGKNLNRYTLIGLLLAFITQIPHLFLMTTPAFFPKSDESIVSLVTSSFQANSIYLGKLVFILNILREFFSHYIAYFSPRNLFFLPDPDLQRSVPELPVFYFWMLIPYLAGIYWLFKNKEKMFVKYLTILFLLFPIPAALTKDPFSTHRALPFLLPTFLLIVFGLDLLLKKLNTKVWFPILTFLIVVSLIFLWRGYFVLLPKERAIYWGNGVDILAAEISKNHDTLFVIDQARTKPLYMQLAFFLKYPPDKFQELRPEILEKYYDNPEFDSHYIFANIETRNVNWEKDIYKEQILVGDELTFGDTQIKEHFLEKTFTIKSPTDEIIFVAYKTNPDKKCASKPNKSIYCK</sequence>
<dbReference type="EMBL" id="MGHA01000020">
    <property type="protein sequence ID" value="OGM60202.1"/>
    <property type="molecule type" value="Genomic_DNA"/>
</dbReference>
<evidence type="ECO:0000256" key="7">
    <source>
        <dbReference type="ARBA" id="ARBA00023136"/>
    </source>
</evidence>
<reference evidence="10 11" key="1">
    <citation type="journal article" date="2016" name="Nat. Commun.">
        <title>Thousands of microbial genomes shed light on interconnected biogeochemical processes in an aquifer system.</title>
        <authorList>
            <person name="Anantharaman K."/>
            <person name="Brown C.T."/>
            <person name="Hug L.A."/>
            <person name="Sharon I."/>
            <person name="Castelle C.J."/>
            <person name="Probst A.J."/>
            <person name="Thomas B.C."/>
            <person name="Singh A."/>
            <person name="Wilkins M.J."/>
            <person name="Karaoz U."/>
            <person name="Brodie E.L."/>
            <person name="Williams K.H."/>
            <person name="Hubbard S.S."/>
            <person name="Banfield J.F."/>
        </authorList>
    </citation>
    <scope>NUCLEOTIDE SEQUENCE [LARGE SCALE GENOMIC DNA]</scope>
</reference>
<keyword evidence="2" id="KW-1003">Cell membrane</keyword>
<keyword evidence="6 8" id="KW-1133">Transmembrane helix</keyword>
<dbReference type="Proteomes" id="UP000177501">
    <property type="component" value="Unassembled WGS sequence"/>
</dbReference>
<feature type="domain" description="Glycosyltransferase RgtA/B/C/D-like" evidence="9">
    <location>
        <begin position="74"/>
        <end position="234"/>
    </location>
</feature>
<protein>
    <recommendedName>
        <fullName evidence="9">Glycosyltransferase RgtA/B/C/D-like domain-containing protein</fullName>
    </recommendedName>
</protein>
<dbReference type="PANTHER" id="PTHR33908:SF11">
    <property type="entry name" value="MEMBRANE PROTEIN"/>
    <property type="match status" value="1"/>
</dbReference>
<dbReference type="InterPro" id="IPR050297">
    <property type="entry name" value="LipidA_mod_glycosyltrf_83"/>
</dbReference>
<keyword evidence="4" id="KW-0808">Transferase</keyword>
<organism evidence="10 11">
    <name type="scientific">Candidatus Woesebacteria bacterium RIFCSPLOWO2_01_FULL_37_19</name>
    <dbReference type="NCBI Taxonomy" id="1802514"/>
    <lineage>
        <taxon>Bacteria</taxon>
        <taxon>Candidatus Woeseibacteriota</taxon>
    </lineage>
</organism>
<feature type="transmembrane region" description="Helical" evidence="8">
    <location>
        <begin position="189"/>
        <end position="206"/>
    </location>
</feature>
<dbReference type="InterPro" id="IPR038731">
    <property type="entry name" value="RgtA/B/C-like"/>
</dbReference>
<dbReference type="PANTHER" id="PTHR33908">
    <property type="entry name" value="MANNOSYLTRANSFERASE YKCB-RELATED"/>
    <property type="match status" value="1"/>
</dbReference>
<comment type="caution">
    <text evidence="10">The sequence shown here is derived from an EMBL/GenBank/DDBJ whole genome shotgun (WGS) entry which is preliminary data.</text>
</comment>
<dbReference type="STRING" id="1802514.A2955_04025"/>
<dbReference type="GO" id="GO:0005886">
    <property type="term" value="C:plasma membrane"/>
    <property type="evidence" value="ECO:0007669"/>
    <property type="project" value="UniProtKB-SubCell"/>
</dbReference>
<evidence type="ECO:0000256" key="6">
    <source>
        <dbReference type="ARBA" id="ARBA00022989"/>
    </source>
</evidence>
<proteinExistence type="predicted"/>
<dbReference type="AlphaFoldDB" id="A0A1F8B837"/>
<feature type="transmembrane region" description="Helical" evidence="8">
    <location>
        <begin position="9"/>
        <end position="28"/>
    </location>
</feature>
<feature type="transmembrane region" description="Helical" evidence="8">
    <location>
        <begin position="361"/>
        <end position="378"/>
    </location>
</feature>
<evidence type="ECO:0000313" key="10">
    <source>
        <dbReference type="EMBL" id="OGM60202.1"/>
    </source>
</evidence>
<evidence type="ECO:0000256" key="1">
    <source>
        <dbReference type="ARBA" id="ARBA00004651"/>
    </source>
</evidence>
<feature type="transmembrane region" description="Helical" evidence="8">
    <location>
        <begin position="385"/>
        <end position="405"/>
    </location>
</feature>
<dbReference type="GO" id="GO:0009103">
    <property type="term" value="P:lipopolysaccharide biosynthetic process"/>
    <property type="evidence" value="ECO:0007669"/>
    <property type="project" value="UniProtKB-ARBA"/>
</dbReference>
<feature type="transmembrane region" description="Helical" evidence="8">
    <location>
        <begin position="150"/>
        <end position="168"/>
    </location>
</feature>
<evidence type="ECO:0000256" key="8">
    <source>
        <dbReference type="SAM" id="Phobius"/>
    </source>
</evidence>
<accession>A0A1F8B837</accession>
<keyword evidence="3" id="KW-0328">Glycosyltransferase</keyword>
<dbReference type="Pfam" id="PF13231">
    <property type="entry name" value="PMT_2"/>
    <property type="match status" value="1"/>
</dbReference>
<evidence type="ECO:0000313" key="11">
    <source>
        <dbReference type="Proteomes" id="UP000177501"/>
    </source>
</evidence>
<feature type="transmembrane region" description="Helical" evidence="8">
    <location>
        <begin position="86"/>
        <end position="113"/>
    </location>
</feature>
<keyword evidence="5 8" id="KW-0812">Transmembrane</keyword>
<name>A0A1F8B837_9BACT</name>